<organism evidence="2 3">
    <name type="scientific">Streptococcus bovimastitidis</name>
    <dbReference type="NCBI Taxonomy" id="1856638"/>
    <lineage>
        <taxon>Bacteria</taxon>
        <taxon>Bacillati</taxon>
        <taxon>Bacillota</taxon>
        <taxon>Bacilli</taxon>
        <taxon>Lactobacillales</taxon>
        <taxon>Streptococcaceae</taxon>
        <taxon>Streptococcus</taxon>
    </lineage>
</organism>
<evidence type="ECO:0000313" key="3">
    <source>
        <dbReference type="Proteomes" id="UP000182015"/>
    </source>
</evidence>
<feature type="transmembrane region" description="Helical" evidence="1">
    <location>
        <begin position="26"/>
        <end position="45"/>
    </location>
</feature>
<name>A0A1L8MQG3_9STRE</name>
<evidence type="ECO:0000256" key="1">
    <source>
        <dbReference type="SAM" id="Phobius"/>
    </source>
</evidence>
<keyword evidence="1" id="KW-0472">Membrane</keyword>
<evidence type="ECO:0000313" key="2">
    <source>
        <dbReference type="EMBL" id="OJF72998.1"/>
    </source>
</evidence>
<keyword evidence="1" id="KW-0812">Transmembrane</keyword>
<comment type="caution">
    <text evidence="2">The sequence shown here is derived from an EMBL/GenBank/DDBJ whole genome shotgun (WGS) entry which is preliminary data.</text>
</comment>
<protein>
    <submittedName>
        <fullName evidence="2">Uncharacterized protein</fullName>
    </submittedName>
</protein>
<dbReference type="AlphaFoldDB" id="A0A1L8MQG3"/>
<reference evidence="3" key="1">
    <citation type="submission" date="2016-06" db="EMBL/GenBank/DDBJ databases">
        <authorList>
            <person name="de Vries S.P.W."/>
            <person name="Hadjirin N.F."/>
            <person name="Lay E.M."/>
            <person name="Zadoks R.N."/>
            <person name="Peacock S.J."/>
            <person name="Parkhill J."/>
            <person name="Grant A.J."/>
            <person name="Mcdougall S."/>
            <person name="Holmes M.A."/>
        </authorList>
    </citation>
    <scope>NUCLEOTIDE SEQUENCE [LARGE SCALE GENOMIC DNA]</scope>
    <source>
        <strain evidence="3">NZ1587</strain>
    </source>
</reference>
<gene>
    <name evidence="2" type="ORF">A9Q68_05520</name>
</gene>
<dbReference type="Proteomes" id="UP000182015">
    <property type="component" value="Unassembled WGS sequence"/>
</dbReference>
<keyword evidence="3" id="KW-1185">Reference proteome</keyword>
<proteinExistence type="predicted"/>
<sequence>MSLCIIFSFLFFFDISWELTKVIISVAYLSFLLATPLFFTSLPIYSKKKETTAIKTVVF</sequence>
<accession>A0A1L8MQG3</accession>
<keyword evidence="1" id="KW-1133">Transmembrane helix</keyword>
<dbReference type="EMBL" id="LZDD01000001">
    <property type="protein sequence ID" value="OJF72998.1"/>
    <property type="molecule type" value="Genomic_DNA"/>
</dbReference>